<evidence type="ECO:0000256" key="3">
    <source>
        <dbReference type="ARBA" id="ARBA00022475"/>
    </source>
</evidence>
<keyword evidence="5 9" id="KW-0812">Transmembrane</keyword>
<evidence type="ECO:0000256" key="4">
    <source>
        <dbReference type="ARBA" id="ARBA00022519"/>
    </source>
</evidence>
<keyword evidence="3" id="KW-1003">Cell membrane</keyword>
<evidence type="ECO:0000313" key="11">
    <source>
        <dbReference type="EMBL" id="MBM3223223.1"/>
    </source>
</evidence>
<dbReference type="Pfam" id="PF04290">
    <property type="entry name" value="DctQ"/>
    <property type="match status" value="1"/>
</dbReference>
<evidence type="ECO:0000256" key="5">
    <source>
        <dbReference type="ARBA" id="ARBA00022692"/>
    </source>
</evidence>
<reference evidence="11" key="1">
    <citation type="submission" date="2019-03" db="EMBL/GenBank/DDBJ databases">
        <title>Lake Tanganyika Metagenome-Assembled Genomes (MAGs).</title>
        <authorList>
            <person name="Tran P."/>
        </authorList>
    </citation>
    <scope>NUCLEOTIDE SEQUENCE</scope>
    <source>
        <strain evidence="11">K_DeepCast_65m_m2_066</strain>
    </source>
</reference>
<evidence type="ECO:0000256" key="7">
    <source>
        <dbReference type="ARBA" id="ARBA00023136"/>
    </source>
</evidence>
<evidence type="ECO:0000313" key="12">
    <source>
        <dbReference type="Proteomes" id="UP000712673"/>
    </source>
</evidence>
<comment type="similarity">
    <text evidence="8">Belongs to the TRAP transporter small permease family.</text>
</comment>
<feature type="domain" description="Tripartite ATP-independent periplasmic transporters DctQ component" evidence="10">
    <location>
        <begin position="1"/>
        <end position="134"/>
    </location>
</feature>
<sequence length="152" mass="17289">MLIITYDVTLRYFFAAPTEWAFDYAIMLYGTCFMLCGAYTLAQNNHVRSDMVYRLLSVRQQATLDLVLWLVFFFPGMLALVVAGYYFAEMSWRFGERSPSSPGGPPIYHFKTVIPVAGFFVGLQGVAEVLRCVCAIRTGQWPVRFADVQEQP</sequence>
<evidence type="ECO:0000256" key="2">
    <source>
        <dbReference type="ARBA" id="ARBA00022448"/>
    </source>
</evidence>
<dbReference type="Proteomes" id="UP000712673">
    <property type="component" value="Unassembled WGS sequence"/>
</dbReference>
<dbReference type="GO" id="GO:0005886">
    <property type="term" value="C:plasma membrane"/>
    <property type="evidence" value="ECO:0007669"/>
    <property type="project" value="UniProtKB-SubCell"/>
</dbReference>
<keyword evidence="6 9" id="KW-1133">Transmembrane helix</keyword>
<dbReference type="InterPro" id="IPR007387">
    <property type="entry name" value="TRAP_DctQ"/>
</dbReference>
<dbReference type="EMBL" id="VGLS01000112">
    <property type="protein sequence ID" value="MBM3223223.1"/>
    <property type="molecule type" value="Genomic_DNA"/>
</dbReference>
<dbReference type="PANTHER" id="PTHR35011:SF4">
    <property type="entry name" value="SLL1102 PROTEIN"/>
    <property type="match status" value="1"/>
</dbReference>
<evidence type="ECO:0000256" key="6">
    <source>
        <dbReference type="ARBA" id="ARBA00022989"/>
    </source>
</evidence>
<evidence type="ECO:0000259" key="10">
    <source>
        <dbReference type="Pfam" id="PF04290"/>
    </source>
</evidence>
<feature type="transmembrane region" description="Helical" evidence="9">
    <location>
        <begin position="107"/>
        <end position="127"/>
    </location>
</feature>
<comment type="caution">
    <text evidence="11">The sequence shown here is derived from an EMBL/GenBank/DDBJ whole genome shotgun (WGS) entry which is preliminary data.</text>
</comment>
<evidence type="ECO:0000256" key="1">
    <source>
        <dbReference type="ARBA" id="ARBA00004429"/>
    </source>
</evidence>
<organism evidence="11 12">
    <name type="scientific">Tectimicrobiota bacterium</name>
    <dbReference type="NCBI Taxonomy" id="2528274"/>
    <lineage>
        <taxon>Bacteria</taxon>
        <taxon>Pseudomonadati</taxon>
        <taxon>Nitrospinota/Tectimicrobiota group</taxon>
        <taxon>Candidatus Tectimicrobiota</taxon>
    </lineage>
</organism>
<keyword evidence="4" id="KW-0997">Cell inner membrane</keyword>
<name>A0A937VZ51_UNCTE</name>
<evidence type="ECO:0000256" key="9">
    <source>
        <dbReference type="SAM" id="Phobius"/>
    </source>
</evidence>
<accession>A0A937VZ51</accession>
<keyword evidence="2" id="KW-0813">Transport</keyword>
<protein>
    <submittedName>
        <fullName evidence="11">TRAP transporter small permease subunit</fullName>
    </submittedName>
</protein>
<proteinExistence type="inferred from homology"/>
<feature type="transmembrane region" description="Helical" evidence="9">
    <location>
        <begin position="20"/>
        <end position="42"/>
    </location>
</feature>
<dbReference type="PANTHER" id="PTHR35011">
    <property type="entry name" value="2,3-DIKETO-L-GULONATE TRAP TRANSPORTER SMALL PERMEASE PROTEIN YIAM"/>
    <property type="match status" value="1"/>
</dbReference>
<evidence type="ECO:0000256" key="8">
    <source>
        <dbReference type="ARBA" id="ARBA00038436"/>
    </source>
</evidence>
<keyword evidence="7 9" id="KW-0472">Membrane</keyword>
<comment type="subcellular location">
    <subcellularLocation>
        <location evidence="1">Cell inner membrane</location>
        <topology evidence="1">Multi-pass membrane protein</topology>
    </subcellularLocation>
</comment>
<gene>
    <name evidence="11" type="ORF">FJZ47_05380</name>
</gene>
<feature type="transmembrane region" description="Helical" evidence="9">
    <location>
        <begin position="63"/>
        <end position="87"/>
    </location>
</feature>
<dbReference type="AlphaFoldDB" id="A0A937VZ51"/>
<dbReference type="InterPro" id="IPR055348">
    <property type="entry name" value="DctQ"/>
</dbReference>